<feature type="transmembrane region" description="Helical" evidence="8">
    <location>
        <begin position="33"/>
        <end position="57"/>
    </location>
</feature>
<keyword evidence="5" id="KW-0133">Cell shape</keyword>
<proteinExistence type="inferred from homology"/>
<dbReference type="Proteomes" id="UP000034076">
    <property type="component" value="Unassembled WGS sequence"/>
</dbReference>
<evidence type="ECO:0000256" key="5">
    <source>
        <dbReference type="ARBA" id="ARBA00022960"/>
    </source>
</evidence>
<dbReference type="EMBL" id="LAYJ01000045">
    <property type="protein sequence ID" value="KKI52055.1"/>
    <property type="molecule type" value="Genomic_DNA"/>
</dbReference>
<dbReference type="OrthoDB" id="2087390at2"/>
<accession>A0A0M2NPC8</accession>
<organism evidence="9 10">
    <name type="scientific">Christensenella hongkongensis</name>
    <dbReference type="NCBI Taxonomy" id="270498"/>
    <lineage>
        <taxon>Bacteria</taxon>
        <taxon>Bacillati</taxon>
        <taxon>Bacillota</taxon>
        <taxon>Clostridia</taxon>
        <taxon>Christensenellales</taxon>
        <taxon>Christensenellaceae</taxon>
        <taxon>Christensenella</taxon>
    </lineage>
</organism>
<evidence type="ECO:0000256" key="3">
    <source>
        <dbReference type="ARBA" id="ARBA00022475"/>
    </source>
</evidence>
<gene>
    <name evidence="9" type="ORF">CHK_0483</name>
</gene>
<dbReference type="STRING" id="270498.CHK_0483"/>
<evidence type="ECO:0000313" key="10">
    <source>
        <dbReference type="Proteomes" id="UP000034076"/>
    </source>
</evidence>
<dbReference type="GO" id="GO:0008360">
    <property type="term" value="P:regulation of cell shape"/>
    <property type="evidence" value="ECO:0007669"/>
    <property type="project" value="UniProtKB-KW"/>
</dbReference>
<keyword evidence="4 8" id="KW-0812">Transmembrane</keyword>
<evidence type="ECO:0000256" key="7">
    <source>
        <dbReference type="ARBA" id="ARBA00023136"/>
    </source>
</evidence>
<name>A0A0M2NPC8_9FIRM</name>
<feature type="transmembrane region" description="Helical" evidence="8">
    <location>
        <begin position="94"/>
        <end position="121"/>
    </location>
</feature>
<evidence type="ECO:0000256" key="1">
    <source>
        <dbReference type="ARBA" id="ARBA00004651"/>
    </source>
</evidence>
<keyword evidence="7 8" id="KW-0472">Membrane</keyword>
<protein>
    <submittedName>
        <fullName evidence="9">Rod shape-determining protein MreD</fullName>
    </submittedName>
</protein>
<evidence type="ECO:0000256" key="4">
    <source>
        <dbReference type="ARBA" id="ARBA00022692"/>
    </source>
</evidence>
<evidence type="ECO:0000313" key="9">
    <source>
        <dbReference type="EMBL" id="KKI52055.1"/>
    </source>
</evidence>
<dbReference type="NCBIfam" id="TIGR03426">
    <property type="entry name" value="shape_MreD"/>
    <property type="match status" value="1"/>
</dbReference>
<dbReference type="InterPro" id="IPR007227">
    <property type="entry name" value="Cell_shape_determining_MreD"/>
</dbReference>
<comment type="similarity">
    <text evidence="2">Belongs to the MreD family.</text>
</comment>
<dbReference type="AlphaFoldDB" id="A0A0M2NPC8"/>
<keyword evidence="10" id="KW-1185">Reference proteome</keyword>
<evidence type="ECO:0000256" key="8">
    <source>
        <dbReference type="SAM" id="Phobius"/>
    </source>
</evidence>
<comment type="subcellular location">
    <subcellularLocation>
        <location evidence="1">Cell membrane</location>
        <topology evidence="1">Multi-pass membrane protein</topology>
    </subcellularLocation>
</comment>
<keyword evidence="6 8" id="KW-1133">Transmembrane helix</keyword>
<dbReference type="RefSeq" id="WP_052740193.1">
    <property type="nucleotide sequence ID" value="NZ_LAYJ01000045.1"/>
</dbReference>
<reference evidence="9 10" key="1">
    <citation type="submission" date="2015-04" db="EMBL/GenBank/DDBJ databases">
        <title>Draft genome sequence of bacteremic isolate Catabacter hongkongensis type strain HKU16T.</title>
        <authorList>
            <person name="Lau S.K."/>
            <person name="Teng J.L."/>
            <person name="Huang Y."/>
            <person name="Curreem S.O."/>
            <person name="Tsui S.K."/>
            <person name="Woo P.C."/>
        </authorList>
    </citation>
    <scope>NUCLEOTIDE SEQUENCE [LARGE SCALE GENOMIC DNA]</scope>
    <source>
        <strain evidence="9 10">HKU16</strain>
    </source>
</reference>
<feature type="transmembrane region" description="Helical" evidence="8">
    <location>
        <begin position="63"/>
        <end position="87"/>
    </location>
</feature>
<evidence type="ECO:0000256" key="6">
    <source>
        <dbReference type="ARBA" id="ARBA00022989"/>
    </source>
</evidence>
<keyword evidence="3" id="KW-1003">Cell membrane</keyword>
<sequence length="172" mass="18647">MRYVVLVLFAIVSTILSGSVFSGLNLAGIQVDIVLLIVLALALVDKSGAAIIFAAGTGLFMDIMYSTVLGVYALSYTVAAAIVFLAFRNKEKFNVLILFLVGAAGYVIKETVMALIVYVLGARFDFLSILVRYTLPTAALTGGLLIVAYLLFARLYKNGWMRPAVAYRPEDF</sequence>
<evidence type="ECO:0000256" key="2">
    <source>
        <dbReference type="ARBA" id="ARBA00007776"/>
    </source>
</evidence>
<feature type="transmembrane region" description="Helical" evidence="8">
    <location>
        <begin position="133"/>
        <end position="152"/>
    </location>
</feature>
<comment type="caution">
    <text evidence="9">The sequence shown here is derived from an EMBL/GenBank/DDBJ whole genome shotgun (WGS) entry which is preliminary data.</text>
</comment>
<dbReference type="GO" id="GO:0005886">
    <property type="term" value="C:plasma membrane"/>
    <property type="evidence" value="ECO:0007669"/>
    <property type="project" value="UniProtKB-SubCell"/>
</dbReference>
<feature type="transmembrane region" description="Helical" evidence="8">
    <location>
        <begin position="6"/>
        <end position="26"/>
    </location>
</feature>